<dbReference type="Gramene" id="TRITD3Bv1G064730.1">
    <property type="protein sequence ID" value="TRITD3Bv1G064730.1"/>
    <property type="gene ID" value="TRITD3Bv1G064730"/>
</dbReference>
<dbReference type="PROSITE" id="PS51746">
    <property type="entry name" value="PPM_2"/>
    <property type="match status" value="1"/>
</dbReference>
<dbReference type="EC" id="3.1.3.16" evidence="1"/>
<proteinExistence type="predicted"/>
<name>A0A9R1QDN2_TRITD</name>
<dbReference type="GO" id="GO:0004722">
    <property type="term" value="F:protein serine/threonine phosphatase activity"/>
    <property type="evidence" value="ECO:0007669"/>
    <property type="project" value="UniProtKB-EC"/>
</dbReference>
<accession>A0A9R1QDN2</accession>
<reference evidence="7 8" key="1">
    <citation type="submission" date="2017-09" db="EMBL/GenBank/DDBJ databases">
        <authorList>
            <consortium name="International Durum Wheat Genome Sequencing Consortium (IDWGSC)"/>
            <person name="Milanesi L."/>
        </authorList>
    </citation>
    <scope>NUCLEOTIDE SEQUENCE [LARGE SCALE GENOMIC DNA]</scope>
    <source>
        <strain evidence="8">cv. Svevo</strain>
    </source>
</reference>
<evidence type="ECO:0000256" key="2">
    <source>
        <dbReference type="ARBA" id="ARBA00022801"/>
    </source>
</evidence>
<evidence type="ECO:0000313" key="7">
    <source>
        <dbReference type="EMBL" id="VAH74672.1"/>
    </source>
</evidence>
<dbReference type="OMA" id="PRIIREW"/>
<dbReference type="PANTHER" id="PTHR47992">
    <property type="entry name" value="PROTEIN PHOSPHATASE"/>
    <property type="match status" value="1"/>
</dbReference>
<organism evidence="7 8">
    <name type="scientific">Triticum turgidum subsp. durum</name>
    <name type="common">Durum wheat</name>
    <name type="synonym">Triticum durum</name>
    <dbReference type="NCBI Taxonomy" id="4567"/>
    <lineage>
        <taxon>Eukaryota</taxon>
        <taxon>Viridiplantae</taxon>
        <taxon>Streptophyta</taxon>
        <taxon>Embryophyta</taxon>
        <taxon>Tracheophyta</taxon>
        <taxon>Spermatophyta</taxon>
        <taxon>Magnoliopsida</taxon>
        <taxon>Liliopsida</taxon>
        <taxon>Poales</taxon>
        <taxon>Poaceae</taxon>
        <taxon>BOP clade</taxon>
        <taxon>Pooideae</taxon>
        <taxon>Triticodae</taxon>
        <taxon>Triticeae</taxon>
        <taxon>Triticinae</taxon>
        <taxon>Triticum</taxon>
    </lineage>
</organism>
<dbReference type="EMBL" id="LT934116">
    <property type="protein sequence ID" value="VAH74672.1"/>
    <property type="molecule type" value="Genomic_DNA"/>
</dbReference>
<evidence type="ECO:0000256" key="3">
    <source>
        <dbReference type="ARBA" id="ARBA00022912"/>
    </source>
</evidence>
<dbReference type="AlphaFoldDB" id="A0A9R1QDN2"/>
<keyword evidence="8" id="KW-1185">Reference proteome</keyword>
<evidence type="ECO:0000256" key="5">
    <source>
        <dbReference type="ARBA" id="ARBA00048336"/>
    </source>
</evidence>
<evidence type="ECO:0000259" key="6">
    <source>
        <dbReference type="PROSITE" id="PS51746"/>
    </source>
</evidence>
<dbReference type="InterPro" id="IPR001932">
    <property type="entry name" value="PPM-type_phosphatase-like_dom"/>
</dbReference>
<gene>
    <name evidence="7" type="ORF">TRITD_3Bv1G064730</name>
</gene>
<comment type="catalytic activity">
    <reaction evidence="4">
        <text>O-phospho-L-seryl-[protein] + H2O = L-seryl-[protein] + phosphate</text>
        <dbReference type="Rhea" id="RHEA:20629"/>
        <dbReference type="Rhea" id="RHEA-COMP:9863"/>
        <dbReference type="Rhea" id="RHEA-COMP:11604"/>
        <dbReference type="ChEBI" id="CHEBI:15377"/>
        <dbReference type="ChEBI" id="CHEBI:29999"/>
        <dbReference type="ChEBI" id="CHEBI:43474"/>
        <dbReference type="ChEBI" id="CHEBI:83421"/>
        <dbReference type="EC" id="3.1.3.16"/>
    </reaction>
</comment>
<dbReference type="InterPro" id="IPR036457">
    <property type="entry name" value="PPM-type-like_dom_sf"/>
</dbReference>
<dbReference type="Pfam" id="PF00481">
    <property type="entry name" value="PP2C"/>
    <property type="match status" value="2"/>
</dbReference>
<dbReference type="Proteomes" id="UP000324705">
    <property type="component" value="Chromosome 3B"/>
</dbReference>
<dbReference type="Gene3D" id="3.60.40.10">
    <property type="entry name" value="PPM-type phosphatase domain"/>
    <property type="match status" value="1"/>
</dbReference>
<evidence type="ECO:0000313" key="8">
    <source>
        <dbReference type="Proteomes" id="UP000324705"/>
    </source>
</evidence>
<feature type="domain" description="PPM-type phosphatase" evidence="6">
    <location>
        <begin position="27"/>
        <end position="307"/>
    </location>
</feature>
<sequence length="314" mass="34427">MSMDIDVNDVAEEEVPTWGKCPQMYLSYGTATRNDRLPMLKDAVAAVKSFTVLSPPMGLDFFGVFDGILGAMYAKHMGERLHVVVAEKIKRDLLAQAPRAQNDVEDWWKTVIVDAVRVVDKEVLIGGGSGIDAPARVGSGALVVLVLEDYFVLANRGASRAVIYRGYEAVPLTPEHARMPQNGGGDVVGSTSRLEAIMRRHAFRSSKSRATVRRLAVPDPEVVAVKRKPGDKFLILATRGLWDVVAPSDACAFIERRLSVPRIIREWDKKPTNNSGPPYAKALANELAAHAISKGTKCNVNIIVILLKNFWDLP</sequence>
<dbReference type="SUPFAM" id="SSF81606">
    <property type="entry name" value="PP2C-like"/>
    <property type="match status" value="1"/>
</dbReference>
<evidence type="ECO:0000256" key="1">
    <source>
        <dbReference type="ARBA" id="ARBA00013081"/>
    </source>
</evidence>
<dbReference type="CDD" id="cd00143">
    <property type="entry name" value="PP2Cc"/>
    <property type="match status" value="1"/>
</dbReference>
<dbReference type="SMART" id="SM00332">
    <property type="entry name" value="PP2Cc"/>
    <property type="match status" value="1"/>
</dbReference>
<evidence type="ECO:0000256" key="4">
    <source>
        <dbReference type="ARBA" id="ARBA00047761"/>
    </source>
</evidence>
<keyword evidence="3" id="KW-0904">Protein phosphatase</keyword>
<protein>
    <recommendedName>
        <fullName evidence="1">protein-serine/threonine phosphatase</fullName>
        <ecNumber evidence="1">3.1.3.16</ecNumber>
    </recommendedName>
</protein>
<comment type="catalytic activity">
    <reaction evidence="5">
        <text>O-phospho-L-threonyl-[protein] + H2O = L-threonyl-[protein] + phosphate</text>
        <dbReference type="Rhea" id="RHEA:47004"/>
        <dbReference type="Rhea" id="RHEA-COMP:11060"/>
        <dbReference type="Rhea" id="RHEA-COMP:11605"/>
        <dbReference type="ChEBI" id="CHEBI:15377"/>
        <dbReference type="ChEBI" id="CHEBI:30013"/>
        <dbReference type="ChEBI" id="CHEBI:43474"/>
        <dbReference type="ChEBI" id="CHEBI:61977"/>
        <dbReference type="EC" id="3.1.3.16"/>
    </reaction>
</comment>
<keyword evidence="2" id="KW-0378">Hydrolase</keyword>
<dbReference type="InterPro" id="IPR015655">
    <property type="entry name" value="PP2C"/>
</dbReference>